<comment type="caution">
    <text evidence="2">The sequence shown here is derived from an EMBL/GenBank/DDBJ whole genome shotgun (WGS) entry which is preliminary data.</text>
</comment>
<accession>A0A3S1H4Y7</accession>
<dbReference type="EMBL" id="RQTK01001085">
    <property type="protein sequence ID" value="RUS72301.1"/>
    <property type="molecule type" value="Genomic_DNA"/>
</dbReference>
<feature type="compositionally biased region" description="Basic and acidic residues" evidence="1">
    <location>
        <begin position="7"/>
        <end position="17"/>
    </location>
</feature>
<feature type="region of interest" description="Disordered" evidence="1">
    <location>
        <begin position="1"/>
        <end position="24"/>
    </location>
</feature>
<feature type="region of interest" description="Disordered" evidence="1">
    <location>
        <begin position="97"/>
        <end position="130"/>
    </location>
</feature>
<organism evidence="2 3">
    <name type="scientific">Elysia chlorotica</name>
    <name type="common">Eastern emerald elysia</name>
    <name type="synonym">Sea slug</name>
    <dbReference type="NCBI Taxonomy" id="188477"/>
    <lineage>
        <taxon>Eukaryota</taxon>
        <taxon>Metazoa</taxon>
        <taxon>Spiralia</taxon>
        <taxon>Lophotrochozoa</taxon>
        <taxon>Mollusca</taxon>
        <taxon>Gastropoda</taxon>
        <taxon>Heterobranchia</taxon>
        <taxon>Euthyneura</taxon>
        <taxon>Panpulmonata</taxon>
        <taxon>Sacoglossa</taxon>
        <taxon>Placobranchoidea</taxon>
        <taxon>Plakobranchidae</taxon>
        <taxon>Elysia</taxon>
    </lineage>
</organism>
<reference evidence="2 3" key="1">
    <citation type="submission" date="2019-01" db="EMBL/GenBank/DDBJ databases">
        <title>A draft genome assembly of the solar-powered sea slug Elysia chlorotica.</title>
        <authorList>
            <person name="Cai H."/>
            <person name="Li Q."/>
            <person name="Fang X."/>
            <person name="Li J."/>
            <person name="Curtis N.E."/>
            <person name="Altenburger A."/>
            <person name="Shibata T."/>
            <person name="Feng M."/>
            <person name="Maeda T."/>
            <person name="Schwartz J.A."/>
            <person name="Shigenobu S."/>
            <person name="Lundholm N."/>
            <person name="Nishiyama T."/>
            <person name="Yang H."/>
            <person name="Hasebe M."/>
            <person name="Li S."/>
            <person name="Pierce S.K."/>
            <person name="Wang J."/>
        </authorList>
    </citation>
    <scope>NUCLEOTIDE SEQUENCE [LARGE SCALE GENOMIC DNA]</scope>
    <source>
        <strain evidence="2">EC2010</strain>
        <tissue evidence="2">Whole organism of an adult</tissue>
    </source>
</reference>
<evidence type="ECO:0000313" key="2">
    <source>
        <dbReference type="EMBL" id="RUS72301.1"/>
    </source>
</evidence>
<evidence type="ECO:0000256" key="1">
    <source>
        <dbReference type="SAM" id="MobiDB-lite"/>
    </source>
</evidence>
<dbReference type="AlphaFoldDB" id="A0A3S1H4Y7"/>
<name>A0A3S1H4Y7_ELYCH</name>
<gene>
    <name evidence="2" type="ORF">EGW08_019947</name>
</gene>
<proteinExistence type="predicted"/>
<evidence type="ECO:0000313" key="3">
    <source>
        <dbReference type="Proteomes" id="UP000271974"/>
    </source>
</evidence>
<protein>
    <submittedName>
        <fullName evidence="2">Uncharacterized protein</fullName>
    </submittedName>
</protein>
<sequence length="483" mass="53665">MSGESQSYKEKGEKMKQNETGPKAVVLPLGNNFSVEIETLQYSSKPCGMHVLCNSEENSSEVSAEGVKSSLGINGKEEVFSGNSKDLPPALNDFVSKTKVQQKRQRQASSCEENSSSHRKTFSPGSYRTNKKWRKLQQGPLGEHCLSTLTCNGKDADDTVHMTHLNLMNFCAKVKETGDTELEPTVSELSNKYQAEISDVRSCSANSEVQETSLQSQASSKGLEITNPSVKVEAIDTVTNELCCSSSGDTRQIDNSTLEHLENNIDDVNAKRKKSLCVGNAIQKQESDVTSASQIASRDIQVTSLPSSRAKGFVVNEYSTELMVPNPSLPFDHQKDQRVFCPSTFSCQSYASQSFNCLGFPGFPINNHQSALLWNTHKYFPSYLWSFINHLRATSLPRFKQSSMFTPEAFASSFGSHLSLRRPEFQSYPMDNNQNMSNMDRLDPRLLDPFFCPGGDIIQTQCLRFASNFGLCGIILIIFFLRS</sequence>
<dbReference type="Proteomes" id="UP000271974">
    <property type="component" value="Unassembled WGS sequence"/>
</dbReference>
<keyword evidence="3" id="KW-1185">Reference proteome</keyword>